<dbReference type="GO" id="GO:0020037">
    <property type="term" value="F:heme binding"/>
    <property type="evidence" value="ECO:0007669"/>
    <property type="project" value="InterPro"/>
</dbReference>
<protein>
    <submittedName>
        <fullName evidence="12">Cytochrome c551 peroxidase (EC)</fullName>
        <ecNumber evidence="12">1.11.1.5</ecNumber>
    </submittedName>
</protein>
<dbReference type="InterPro" id="IPR009056">
    <property type="entry name" value="Cyt_c-like_dom"/>
</dbReference>
<dbReference type="SUPFAM" id="SSF46626">
    <property type="entry name" value="Cytochrome c"/>
    <property type="match status" value="2"/>
</dbReference>
<accession>A0A6S6RXA6</accession>
<dbReference type="PROSITE" id="PS51007">
    <property type="entry name" value="CYTC"/>
    <property type="match status" value="2"/>
</dbReference>
<feature type="binding site" description="covalent" evidence="8">
    <location>
        <position position="195"/>
    </location>
    <ligand>
        <name>heme c</name>
        <dbReference type="ChEBI" id="CHEBI:61717"/>
        <label>2</label>
    </ligand>
</feature>
<dbReference type="GO" id="GO:0046872">
    <property type="term" value="F:metal ion binding"/>
    <property type="evidence" value="ECO:0007669"/>
    <property type="project" value="UniProtKB-KW"/>
</dbReference>
<dbReference type="InterPro" id="IPR036909">
    <property type="entry name" value="Cyt_c-like_dom_sf"/>
</dbReference>
<evidence type="ECO:0000259" key="11">
    <source>
        <dbReference type="PROSITE" id="PS51007"/>
    </source>
</evidence>
<feature type="binding site" description="covalent" evidence="8">
    <location>
        <position position="48"/>
    </location>
    <ligand>
        <name>heme c</name>
        <dbReference type="ChEBI" id="CHEBI:61717"/>
        <label>1</label>
    </ligand>
</feature>
<dbReference type="InterPro" id="IPR004852">
    <property type="entry name" value="Di-haem_cyt_c_peroxidsae"/>
</dbReference>
<evidence type="ECO:0000256" key="8">
    <source>
        <dbReference type="PIRSR" id="PIRSR000294-1"/>
    </source>
</evidence>
<dbReference type="AlphaFoldDB" id="A0A6S6RXA6"/>
<gene>
    <name evidence="12" type="ORF">HELGO_WM27714</name>
</gene>
<dbReference type="PANTHER" id="PTHR30600">
    <property type="entry name" value="CYTOCHROME C PEROXIDASE-RELATED"/>
    <property type="match status" value="1"/>
</dbReference>
<feature type="chain" id="PRO_5027641900" evidence="10">
    <location>
        <begin position="20"/>
        <end position="311"/>
    </location>
</feature>
<proteinExistence type="predicted"/>
<keyword evidence="4 10" id="KW-0732">Signal</keyword>
<dbReference type="InterPro" id="IPR026259">
    <property type="entry name" value="MauG/Cytc_peroxidase"/>
</dbReference>
<dbReference type="GO" id="GO:0042597">
    <property type="term" value="C:periplasmic space"/>
    <property type="evidence" value="ECO:0007669"/>
    <property type="project" value="UniProtKB-SubCell"/>
</dbReference>
<keyword evidence="7 9" id="KW-0408">Iron</keyword>
<feature type="binding site" description="covalent" evidence="8">
    <location>
        <position position="192"/>
    </location>
    <ligand>
        <name>heme c</name>
        <dbReference type="ChEBI" id="CHEBI:61717"/>
        <label>2</label>
    </ligand>
</feature>
<sequence length="311" mass="34521">MKFLSILFFIGLISCLAQAPIKMPTTEVELGKQLFFDPLLSKDRSISCASCHKPEFAFADTLALSLGVEDKLGSRNTPSSMNMLSRPYFFYDGRAGSIEEQVLMPIHNPVEMDLSIPELLIRLNDSHYKAAFQAIYASNPDSSTLSAALSAFVFSLESSGDAPFDQWINGDPTAMTAQQIKGREIFNEKAKCFDCHFGPDFTGDEFRNIGLYNASDTLGDIGRFEQTQDSSDLGKLKVPGLRNIAMTAPYMHNGMFSTLEEVVDYYDDPTKFVQGAINPDTLVQEPLHLSQAEKDCLVQFLHALTDSTYLE</sequence>
<dbReference type="GO" id="GO:0004130">
    <property type="term" value="F:cytochrome-c peroxidase activity"/>
    <property type="evidence" value="ECO:0007669"/>
    <property type="project" value="UniProtKB-EC"/>
</dbReference>
<evidence type="ECO:0000256" key="6">
    <source>
        <dbReference type="ARBA" id="ARBA00023002"/>
    </source>
</evidence>
<dbReference type="PROSITE" id="PS51257">
    <property type="entry name" value="PROKAR_LIPOPROTEIN"/>
    <property type="match status" value="1"/>
</dbReference>
<dbReference type="InterPro" id="IPR051395">
    <property type="entry name" value="Cytochrome_c_Peroxidase/MauG"/>
</dbReference>
<feature type="binding site" description="covalent" evidence="8">
    <location>
        <position position="51"/>
    </location>
    <ligand>
        <name>heme c</name>
        <dbReference type="ChEBI" id="CHEBI:61717"/>
        <label>1</label>
    </ligand>
</feature>
<evidence type="ECO:0000256" key="5">
    <source>
        <dbReference type="ARBA" id="ARBA00022764"/>
    </source>
</evidence>
<keyword evidence="3 9" id="KW-0479">Metal-binding</keyword>
<dbReference type="Gene3D" id="1.10.760.10">
    <property type="entry name" value="Cytochrome c-like domain"/>
    <property type="match status" value="2"/>
</dbReference>
<evidence type="ECO:0000256" key="4">
    <source>
        <dbReference type="ARBA" id="ARBA00022729"/>
    </source>
</evidence>
<evidence type="ECO:0000256" key="9">
    <source>
        <dbReference type="PIRSR" id="PIRSR000294-2"/>
    </source>
</evidence>
<dbReference type="EC" id="1.11.1.5" evidence="12"/>
<dbReference type="GO" id="GO:0009055">
    <property type="term" value="F:electron transfer activity"/>
    <property type="evidence" value="ECO:0007669"/>
    <property type="project" value="InterPro"/>
</dbReference>
<dbReference type="PIRSF" id="PIRSF000294">
    <property type="entry name" value="Cytochrome-c_peroxidase"/>
    <property type="match status" value="1"/>
</dbReference>
<organism evidence="12">
    <name type="scientific">uncultured Aureispira sp</name>
    <dbReference type="NCBI Taxonomy" id="1331704"/>
    <lineage>
        <taxon>Bacteria</taxon>
        <taxon>Pseudomonadati</taxon>
        <taxon>Bacteroidota</taxon>
        <taxon>Saprospiria</taxon>
        <taxon>Saprospirales</taxon>
        <taxon>Saprospiraceae</taxon>
        <taxon>Aureispira</taxon>
        <taxon>environmental samples</taxon>
    </lineage>
</organism>
<name>A0A6S6RXA6_9BACT</name>
<evidence type="ECO:0000256" key="3">
    <source>
        <dbReference type="ARBA" id="ARBA00022723"/>
    </source>
</evidence>
<keyword evidence="2 8" id="KW-0349">Heme</keyword>
<evidence type="ECO:0000256" key="2">
    <source>
        <dbReference type="ARBA" id="ARBA00022617"/>
    </source>
</evidence>
<comment type="PTM">
    <text evidence="8">Binds 2 heme groups per subunit.</text>
</comment>
<evidence type="ECO:0000256" key="7">
    <source>
        <dbReference type="ARBA" id="ARBA00023004"/>
    </source>
</evidence>
<reference evidence="12" key="1">
    <citation type="submission" date="2020-01" db="EMBL/GenBank/DDBJ databases">
        <authorList>
            <person name="Meier V. D."/>
            <person name="Meier V D."/>
        </authorList>
    </citation>
    <scope>NUCLEOTIDE SEQUENCE</scope>
    <source>
        <strain evidence="12">HLG_WM_MAG_10</strain>
    </source>
</reference>
<dbReference type="PANTHER" id="PTHR30600:SF10">
    <property type="entry name" value="BLL6722 PROTEIN"/>
    <property type="match status" value="1"/>
</dbReference>
<keyword evidence="6 12" id="KW-0560">Oxidoreductase</keyword>
<feature type="binding site" description="axial binding residue" evidence="9">
    <location>
        <position position="196"/>
    </location>
    <ligand>
        <name>heme c</name>
        <dbReference type="ChEBI" id="CHEBI:61717"/>
        <label>2</label>
    </ligand>
    <ligandPart>
        <name>Fe</name>
        <dbReference type="ChEBI" id="CHEBI:18248"/>
    </ligandPart>
</feature>
<comment type="cofactor">
    <cofactor evidence="8">
        <name>heme</name>
        <dbReference type="ChEBI" id="CHEBI:30413"/>
    </cofactor>
    <text evidence="8">Binds 2 heme groups.</text>
</comment>
<evidence type="ECO:0000256" key="1">
    <source>
        <dbReference type="ARBA" id="ARBA00004418"/>
    </source>
</evidence>
<feature type="binding site" description="axial binding residue" evidence="9">
    <location>
        <position position="52"/>
    </location>
    <ligand>
        <name>heme c</name>
        <dbReference type="ChEBI" id="CHEBI:61717"/>
        <label>1</label>
    </ligand>
    <ligandPart>
        <name>Fe</name>
        <dbReference type="ChEBI" id="CHEBI:18248"/>
    </ligandPart>
</feature>
<evidence type="ECO:0000313" key="12">
    <source>
        <dbReference type="EMBL" id="CAA6798421.1"/>
    </source>
</evidence>
<dbReference type="EMBL" id="CACVAQ010000003">
    <property type="protein sequence ID" value="CAA6798421.1"/>
    <property type="molecule type" value="Genomic_DNA"/>
</dbReference>
<feature type="signal peptide" evidence="10">
    <location>
        <begin position="1"/>
        <end position="19"/>
    </location>
</feature>
<evidence type="ECO:0000256" key="10">
    <source>
        <dbReference type="SAM" id="SignalP"/>
    </source>
</evidence>
<feature type="domain" description="Cytochrome c" evidence="11">
    <location>
        <begin position="177"/>
        <end position="305"/>
    </location>
</feature>
<feature type="domain" description="Cytochrome c" evidence="11">
    <location>
        <begin position="26"/>
        <end position="157"/>
    </location>
</feature>
<keyword evidence="5" id="KW-0574">Periplasm</keyword>
<keyword evidence="12" id="KW-0575">Peroxidase</keyword>
<dbReference type="Pfam" id="PF03150">
    <property type="entry name" value="CCP_MauG"/>
    <property type="match status" value="1"/>
</dbReference>
<comment type="subcellular location">
    <subcellularLocation>
        <location evidence="1">Periplasm</location>
    </subcellularLocation>
</comment>